<evidence type="ECO:0000313" key="8">
    <source>
        <dbReference type="EMBL" id="KMZ55990.1"/>
    </source>
</evidence>
<dbReference type="PANTHER" id="PTHR31265:SF3">
    <property type="entry name" value="OS02G0205200 PROTEIN"/>
    <property type="match status" value="1"/>
</dbReference>
<keyword evidence="3" id="KW-0964">Secreted</keyword>
<evidence type="ECO:0000256" key="6">
    <source>
        <dbReference type="SAM" id="Phobius"/>
    </source>
</evidence>
<dbReference type="GO" id="GO:0009505">
    <property type="term" value="C:plant-type cell wall"/>
    <property type="evidence" value="ECO:0000318"/>
    <property type="project" value="GO_Central"/>
</dbReference>
<dbReference type="PANTHER" id="PTHR31265">
    <property type="entry name" value="OS02G0527500 PROTEIN-RELATED"/>
    <property type="match status" value="1"/>
</dbReference>
<accession>A0A0K9NJ30</accession>
<dbReference type="EMBL" id="LFYR01002228">
    <property type="protein sequence ID" value="KMZ55990.1"/>
    <property type="molecule type" value="Genomic_DNA"/>
</dbReference>
<keyword evidence="4" id="KW-0732">Signal</keyword>
<dbReference type="Gene3D" id="2.60.120.260">
    <property type="entry name" value="Galactose-binding domain-like"/>
    <property type="match status" value="1"/>
</dbReference>
<evidence type="ECO:0000256" key="4">
    <source>
        <dbReference type="ARBA" id="ARBA00022729"/>
    </source>
</evidence>
<evidence type="ECO:0000256" key="5">
    <source>
        <dbReference type="ARBA" id="ARBA00023180"/>
    </source>
</evidence>
<gene>
    <name evidence="8" type="ORF">ZOSMA_9G00950</name>
</gene>
<dbReference type="FunFam" id="2.60.120.260:FF:000031">
    <property type="entry name" value="DUF642 family protein"/>
    <property type="match status" value="1"/>
</dbReference>
<dbReference type="InterPro" id="IPR006946">
    <property type="entry name" value="DGR2-like_dom"/>
</dbReference>
<evidence type="ECO:0000313" key="9">
    <source>
        <dbReference type="Proteomes" id="UP000036987"/>
    </source>
</evidence>
<feature type="transmembrane region" description="Helical" evidence="6">
    <location>
        <begin position="45"/>
        <end position="65"/>
    </location>
</feature>
<evidence type="ECO:0000256" key="1">
    <source>
        <dbReference type="ARBA" id="ARBA00004196"/>
    </source>
</evidence>
<dbReference type="Proteomes" id="UP000036987">
    <property type="component" value="Unassembled WGS sequence"/>
</dbReference>
<comment type="caution">
    <text evidence="8">The sequence shown here is derived from an EMBL/GenBank/DDBJ whole genome shotgun (WGS) entry which is preliminary data.</text>
</comment>
<keyword evidence="6" id="KW-0812">Transmembrane</keyword>
<protein>
    <recommendedName>
        <fullName evidence="7">DUF642 domain-containing protein</fullName>
    </recommendedName>
</protein>
<dbReference type="OMA" id="GSECAWP"/>
<keyword evidence="6" id="KW-0472">Membrane</keyword>
<name>A0A0K9NJ30_ZOSMR</name>
<keyword evidence="5" id="KW-0325">Glycoprotein</keyword>
<feature type="domain" description="DUF642" evidence="7">
    <location>
        <begin position="68"/>
        <end position="224"/>
    </location>
</feature>
<keyword evidence="9" id="KW-1185">Reference proteome</keyword>
<comment type="subcellular location">
    <subcellularLocation>
        <location evidence="1">Cell envelope</location>
    </subcellularLocation>
    <subcellularLocation>
        <location evidence="2">Secreted</location>
    </subcellularLocation>
</comment>
<keyword evidence="6" id="KW-1133">Transmembrane helix</keyword>
<sequence>MDTEIEKIFLVLWLGRHRCDFFFSCINPYPFLLPLPILICKSAMASPAVLAIFLLFAAPCIIALVPDGILPNGNFENGPAASHLNGTIITDPNALPNWEISGYVEYIKSGQKQGDMLLLVPEGAFAVRLGNEASIKQNLNLTVGTTYSLTMSVGRTCAQKERLNVSISPEYDDFPIQTLYSSDGWDSYAWGFQAKLANAVLVVHNPGIEEDPDCGPIIDLIAIKTITRHNLLKNGNFERGPYIIPNTSFGVLIPPEIDSIHSPLPGWFVESLKAVRYIDSEHYAIPKGHRAVELLAGRESAIAQIVTTVPGKTYDLSFSVGDASNDCVGSMVLEAFADKESLKVPYESSGKGGFTRVMLRFNASGLSSRVAFYSSFYHTKVDAALCGPIVDDVMLVAVDD</sequence>
<dbReference type="GO" id="GO:0005576">
    <property type="term" value="C:extracellular region"/>
    <property type="evidence" value="ECO:0007669"/>
    <property type="project" value="UniProtKB-SubCell"/>
</dbReference>
<dbReference type="AlphaFoldDB" id="A0A0K9NJ30"/>
<feature type="domain" description="DUF642" evidence="7">
    <location>
        <begin position="230"/>
        <end position="395"/>
    </location>
</feature>
<evidence type="ECO:0000259" key="7">
    <source>
        <dbReference type="Pfam" id="PF04862"/>
    </source>
</evidence>
<organism evidence="8 9">
    <name type="scientific">Zostera marina</name>
    <name type="common">Eelgrass</name>
    <dbReference type="NCBI Taxonomy" id="29655"/>
    <lineage>
        <taxon>Eukaryota</taxon>
        <taxon>Viridiplantae</taxon>
        <taxon>Streptophyta</taxon>
        <taxon>Embryophyta</taxon>
        <taxon>Tracheophyta</taxon>
        <taxon>Spermatophyta</taxon>
        <taxon>Magnoliopsida</taxon>
        <taxon>Liliopsida</taxon>
        <taxon>Zosteraceae</taxon>
        <taxon>Zostera</taxon>
    </lineage>
</organism>
<reference evidence="9" key="1">
    <citation type="journal article" date="2016" name="Nature">
        <title>The genome of the seagrass Zostera marina reveals angiosperm adaptation to the sea.</title>
        <authorList>
            <person name="Olsen J.L."/>
            <person name="Rouze P."/>
            <person name="Verhelst B."/>
            <person name="Lin Y.-C."/>
            <person name="Bayer T."/>
            <person name="Collen J."/>
            <person name="Dattolo E."/>
            <person name="De Paoli E."/>
            <person name="Dittami S."/>
            <person name="Maumus F."/>
            <person name="Michel G."/>
            <person name="Kersting A."/>
            <person name="Lauritano C."/>
            <person name="Lohaus R."/>
            <person name="Toepel M."/>
            <person name="Tonon T."/>
            <person name="Vanneste K."/>
            <person name="Amirebrahimi M."/>
            <person name="Brakel J."/>
            <person name="Bostroem C."/>
            <person name="Chovatia M."/>
            <person name="Grimwood J."/>
            <person name="Jenkins J.W."/>
            <person name="Jueterbock A."/>
            <person name="Mraz A."/>
            <person name="Stam W.T."/>
            <person name="Tice H."/>
            <person name="Bornberg-Bauer E."/>
            <person name="Green P.J."/>
            <person name="Pearson G.A."/>
            <person name="Procaccini G."/>
            <person name="Duarte C.M."/>
            <person name="Schmutz J."/>
            <person name="Reusch T.B.H."/>
            <person name="Van de Peer Y."/>
        </authorList>
    </citation>
    <scope>NUCLEOTIDE SEQUENCE [LARGE SCALE GENOMIC DNA]</scope>
    <source>
        <strain evidence="9">cv. Finnish</strain>
    </source>
</reference>
<dbReference type="InterPro" id="IPR052437">
    <property type="entry name" value="Pectin_Meth_Modulator"/>
</dbReference>
<evidence type="ECO:0000256" key="3">
    <source>
        <dbReference type="ARBA" id="ARBA00022525"/>
    </source>
</evidence>
<dbReference type="GO" id="GO:0030234">
    <property type="term" value="F:enzyme regulator activity"/>
    <property type="evidence" value="ECO:0000318"/>
    <property type="project" value="GO_Central"/>
</dbReference>
<dbReference type="Pfam" id="PF04862">
    <property type="entry name" value="DUF642"/>
    <property type="match status" value="2"/>
</dbReference>
<proteinExistence type="predicted"/>
<evidence type="ECO:0000256" key="2">
    <source>
        <dbReference type="ARBA" id="ARBA00004613"/>
    </source>
</evidence>